<evidence type="ECO:0000259" key="3">
    <source>
        <dbReference type="Pfam" id="PF00155"/>
    </source>
</evidence>
<dbReference type="GO" id="GO:0030170">
    <property type="term" value="F:pyridoxal phosphate binding"/>
    <property type="evidence" value="ECO:0007669"/>
    <property type="project" value="InterPro"/>
</dbReference>
<dbReference type="InterPro" id="IPR015421">
    <property type="entry name" value="PyrdxlP-dep_Trfase_major"/>
</dbReference>
<dbReference type="PATRIC" id="fig|1618481.3.peg.420"/>
<keyword evidence="2" id="KW-0808">Transferase</keyword>
<dbReference type="InterPro" id="IPR015422">
    <property type="entry name" value="PyrdxlP-dep_Trfase_small"/>
</dbReference>
<feature type="domain" description="Aminotransferase class I/classII large" evidence="3">
    <location>
        <begin position="8"/>
        <end position="318"/>
    </location>
</feature>
<evidence type="ECO:0000256" key="2">
    <source>
        <dbReference type="ARBA" id="ARBA00022679"/>
    </source>
</evidence>
<comment type="cofactor">
    <cofactor evidence="1">
        <name>pyridoxal 5'-phosphate</name>
        <dbReference type="ChEBI" id="CHEBI:597326"/>
    </cofactor>
</comment>
<dbReference type="STRING" id="1618481.US54_C0015G0012"/>
<gene>
    <name evidence="4" type="ORF">US54_C0015G0012</name>
</gene>
<dbReference type="GO" id="GO:0016740">
    <property type="term" value="F:transferase activity"/>
    <property type="evidence" value="ECO:0007669"/>
    <property type="project" value="UniProtKB-KW"/>
</dbReference>
<feature type="non-terminal residue" evidence="4">
    <location>
        <position position="1"/>
    </location>
</feature>
<comment type="caution">
    <text evidence="4">The sequence shown here is derived from an EMBL/GenBank/DDBJ whole genome shotgun (WGS) entry which is preliminary data.</text>
</comment>
<evidence type="ECO:0000313" key="5">
    <source>
        <dbReference type="Proteomes" id="UP000034471"/>
    </source>
</evidence>
<dbReference type="Gene3D" id="3.40.640.10">
    <property type="entry name" value="Type I PLP-dependent aspartate aminotransferase-like (Major domain)"/>
    <property type="match status" value="1"/>
</dbReference>
<dbReference type="InterPro" id="IPR050087">
    <property type="entry name" value="AON_synthase_class-II"/>
</dbReference>
<protein>
    <submittedName>
        <fullName evidence="4">Polyketide synthase-related protein</fullName>
    </submittedName>
</protein>
<dbReference type="AlphaFoldDB" id="A0A0G0JN25"/>
<dbReference type="EMBL" id="LBTJ01000015">
    <property type="protein sequence ID" value="KKQ38214.1"/>
    <property type="molecule type" value="Genomic_DNA"/>
</dbReference>
<proteinExistence type="predicted"/>
<dbReference type="PANTHER" id="PTHR13693">
    <property type="entry name" value="CLASS II AMINOTRANSFERASE/8-AMINO-7-OXONONANOATE SYNTHASE"/>
    <property type="match status" value="1"/>
</dbReference>
<dbReference type="Proteomes" id="UP000034471">
    <property type="component" value="Unassembled WGS sequence"/>
</dbReference>
<reference evidence="4 5" key="1">
    <citation type="journal article" date="2015" name="Nature">
        <title>rRNA introns, odd ribosomes, and small enigmatic genomes across a large radiation of phyla.</title>
        <authorList>
            <person name="Brown C.T."/>
            <person name="Hug L.A."/>
            <person name="Thomas B.C."/>
            <person name="Sharon I."/>
            <person name="Castelle C.J."/>
            <person name="Singh A."/>
            <person name="Wilkins M.J."/>
            <person name="Williams K.H."/>
            <person name="Banfield J.F."/>
        </authorList>
    </citation>
    <scope>NUCLEOTIDE SEQUENCE [LARGE SCALE GENOMIC DNA]</scope>
</reference>
<organism evidence="4 5">
    <name type="scientific">Candidatus Roizmanbacteria bacterium GW2011_GWA2_37_7</name>
    <dbReference type="NCBI Taxonomy" id="1618481"/>
    <lineage>
        <taxon>Bacteria</taxon>
        <taxon>Candidatus Roizmaniibacteriota</taxon>
    </lineage>
</organism>
<evidence type="ECO:0000256" key="1">
    <source>
        <dbReference type="ARBA" id="ARBA00001933"/>
    </source>
</evidence>
<dbReference type="InterPro" id="IPR015424">
    <property type="entry name" value="PyrdxlP-dep_Trfase"/>
</dbReference>
<dbReference type="SUPFAM" id="SSF53383">
    <property type="entry name" value="PLP-dependent transferases"/>
    <property type="match status" value="1"/>
</dbReference>
<dbReference type="Pfam" id="PF00155">
    <property type="entry name" value="Aminotran_1_2"/>
    <property type="match status" value="1"/>
</dbReference>
<dbReference type="PANTHER" id="PTHR13693:SF3">
    <property type="entry name" value="LD36009P"/>
    <property type="match status" value="1"/>
</dbReference>
<dbReference type="InterPro" id="IPR004839">
    <property type="entry name" value="Aminotransferase_I/II_large"/>
</dbReference>
<dbReference type="Gene3D" id="3.90.1150.10">
    <property type="entry name" value="Aspartate Aminotransferase, domain 1"/>
    <property type="match status" value="1"/>
</dbReference>
<evidence type="ECO:0000313" key="4">
    <source>
        <dbReference type="EMBL" id="KKQ38214.1"/>
    </source>
</evidence>
<name>A0A0G0JN25_9BACT</name>
<sequence>LVASPEIYNYLEEEISNLVGTEACVIFPTVTLISIGVLPAFVGKTGVLILDKSGHETMYEGAKIARDNGATLESFEKDDFSSLEEILKKHESNNRKVIMVDGVYSMTGDYANLPKLVKLAKKYKALIYIDDAHGFGVIGENPTNEFPLGKKGNGIVKYFGMEYDNIIYVGGCSKAYSSLAAFVACSKEMKTFIEAFATPYDLSGPCPIASLSTLLQGLNINKESGDNRRKKLFDLTSRAINGLRGLGYDVLNKTGFPIISVLIGDTEKLIKTANMLFDEGILVTVAPYPMVRKGEDVHRITITSANTEDEVDKLINAFSKVRVNKIDPLHQS</sequence>
<accession>A0A0G0JN25</accession>